<feature type="region of interest" description="Disordered" evidence="7">
    <location>
        <begin position="459"/>
        <end position="482"/>
    </location>
</feature>
<feature type="transmembrane region" description="Helical" evidence="8">
    <location>
        <begin position="510"/>
        <end position="541"/>
    </location>
</feature>
<evidence type="ECO:0000256" key="5">
    <source>
        <dbReference type="ARBA" id="ARBA00023136"/>
    </source>
</evidence>
<evidence type="ECO:0000256" key="8">
    <source>
        <dbReference type="SAM" id="Phobius"/>
    </source>
</evidence>
<feature type="transmembrane region" description="Helical" evidence="8">
    <location>
        <begin position="711"/>
        <end position="732"/>
    </location>
</feature>
<evidence type="ECO:0000256" key="1">
    <source>
        <dbReference type="ARBA" id="ARBA00004141"/>
    </source>
</evidence>
<keyword evidence="5 8" id="KW-0472">Membrane</keyword>
<feature type="compositionally biased region" description="Basic and acidic residues" evidence="7">
    <location>
        <begin position="774"/>
        <end position="796"/>
    </location>
</feature>
<feature type="region of interest" description="Disordered" evidence="7">
    <location>
        <begin position="772"/>
        <end position="807"/>
    </location>
</feature>
<gene>
    <name evidence="9" type="ORF">WJX72_008291</name>
</gene>
<evidence type="ECO:0000256" key="4">
    <source>
        <dbReference type="ARBA" id="ARBA00022989"/>
    </source>
</evidence>
<dbReference type="GO" id="GO:0016020">
    <property type="term" value="C:membrane"/>
    <property type="evidence" value="ECO:0007669"/>
    <property type="project" value="UniProtKB-SubCell"/>
</dbReference>
<keyword evidence="4 8" id="KW-1133">Transmembrane helix</keyword>
<keyword evidence="10" id="KW-1185">Reference proteome</keyword>
<proteinExistence type="inferred from homology"/>
<dbReference type="InterPro" id="IPR007603">
    <property type="entry name" value="Choline_transptr-like"/>
</dbReference>
<evidence type="ECO:0000313" key="10">
    <source>
        <dbReference type="Proteomes" id="UP001489004"/>
    </source>
</evidence>
<keyword evidence="6" id="KW-0325">Glycoprotein</keyword>
<feature type="transmembrane region" description="Helical" evidence="8">
    <location>
        <begin position="401"/>
        <end position="423"/>
    </location>
</feature>
<comment type="caution">
    <text evidence="9">The sequence shown here is derived from an EMBL/GenBank/DDBJ whole genome shotgun (WGS) entry which is preliminary data.</text>
</comment>
<dbReference type="SUPFAM" id="SSF101447">
    <property type="entry name" value="Formin homology 2 domain (FH2 domain)"/>
    <property type="match status" value="1"/>
</dbReference>
<dbReference type="AlphaFoldDB" id="A0AAW1QB27"/>
<dbReference type="EMBL" id="JALJOR010000004">
    <property type="protein sequence ID" value="KAK9818176.1"/>
    <property type="molecule type" value="Genomic_DNA"/>
</dbReference>
<feature type="transmembrane region" description="Helical" evidence="8">
    <location>
        <begin position="562"/>
        <end position="586"/>
    </location>
</feature>
<dbReference type="Pfam" id="PF04515">
    <property type="entry name" value="Choline_transpo"/>
    <property type="match status" value="1"/>
</dbReference>
<feature type="transmembrane region" description="Helical" evidence="8">
    <location>
        <begin position="302"/>
        <end position="324"/>
    </location>
</feature>
<sequence>MGCFGRDENVDQGMEKKRKVRDVLFLLLFVAFWGGMVYVAVAAFTKGNPDRLSYGVDSYGNLCGSNNNWNKEGKGPDLRNYKKLYWMNPLDLLSPDTFKTAKAVCVDKCPGAESLCDVTNLPCKQNLQYRCPYYRTADRNLYATIPVLSAWDTAYWTFLLNTTMPAGQCGINLNSIPQKFRQLFWKDPDNPLCGEYLQLNSLYPGHGPCYPVLLETTDVLNRCLPVMSAALQAQIISTIGIAIPNGNSTDAAAASLQSAGKVLQRYIGDIRRGFTIILAAGLGGGIVLALTWMLVLRYFAGCVAWGTIVAVNVLFLGCTFLAYVKGGLLLHDWGAVGHVLAANIPKNIDVTEKDRQVWLIVAYVMSAITALLILVTLLMIRRIMVAVACIKVASQAIKTMPMILFFPLLPFIGLVGLVIYWVLVTAFLYSAGTITPTFLSTAPAVSSFTIANMYDTASGPTSAPPPFPPPPPPPPPPPAGSSALGTDAACAVDPSCYYTVKWNKFLQYAFLYHIFGLLWTNQFIVGFGYVVIAGAIAQFYWTKGDTDKMPRMPVVQSVKNTLKYHLGSVAFGSLIVAIVQFVRILLEYIDSKTKSVQEKSAVGKHFVKYIMCCLRYCLWYLEKVIKFINRNAYILVAVHGTGYCTSAMEAAKILVTNALRVAAVNTVGDGLIFLGKLSVCAASGVIAFLMSSLSYYTNFEKYPNTYLSSPLLPVAISVLVGYVVAELFFSVYEMAVDTILLSFCQDSESHGGNPQYAPPLLLEAIGNAKAAKKARQEEKARRKAGSKVDIEDRQAALREPLTNGEEN</sequence>
<organism evidence="9 10">
    <name type="scientific">[Myrmecia] bisecta</name>
    <dbReference type="NCBI Taxonomy" id="41462"/>
    <lineage>
        <taxon>Eukaryota</taxon>
        <taxon>Viridiplantae</taxon>
        <taxon>Chlorophyta</taxon>
        <taxon>core chlorophytes</taxon>
        <taxon>Trebouxiophyceae</taxon>
        <taxon>Trebouxiales</taxon>
        <taxon>Trebouxiaceae</taxon>
        <taxon>Myrmecia</taxon>
    </lineage>
</organism>
<feature type="transmembrane region" description="Helical" evidence="8">
    <location>
        <begin position="23"/>
        <end position="44"/>
    </location>
</feature>
<feature type="compositionally biased region" description="Pro residues" evidence="7">
    <location>
        <begin position="462"/>
        <end position="479"/>
    </location>
</feature>
<comment type="similarity">
    <text evidence="2">Belongs to the CTL (choline transporter-like) family.</text>
</comment>
<dbReference type="PANTHER" id="PTHR12385:SF14">
    <property type="entry name" value="CHOLINE TRANSPORTER-LIKE 2"/>
    <property type="match status" value="1"/>
</dbReference>
<feature type="transmembrane region" description="Helical" evidence="8">
    <location>
        <begin position="670"/>
        <end position="691"/>
    </location>
</feature>
<evidence type="ECO:0008006" key="11">
    <source>
        <dbReference type="Google" id="ProtNLM"/>
    </source>
</evidence>
<keyword evidence="3 8" id="KW-0812">Transmembrane</keyword>
<evidence type="ECO:0000256" key="3">
    <source>
        <dbReference type="ARBA" id="ARBA00022692"/>
    </source>
</evidence>
<evidence type="ECO:0000256" key="7">
    <source>
        <dbReference type="SAM" id="MobiDB-lite"/>
    </source>
</evidence>
<evidence type="ECO:0000313" key="9">
    <source>
        <dbReference type="EMBL" id="KAK9818176.1"/>
    </source>
</evidence>
<dbReference type="Proteomes" id="UP001489004">
    <property type="component" value="Unassembled WGS sequence"/>
</dbReference>
<dbReference type="GO" id="GO:0022857">
    <property type="term" value="F:transmembrane transporter activity"/>
    <property type="evidence" value="ECO:0007669"/>
    <property type="project" value="InterPro"/>
</dbReference>
<evidence type="ECO:0000256" key="6">
    <source>
        <dbReference type="ARBA" id="ARBA00023180"/>
    </source>
</evidence>
<feature type="transmembrane region" description="Helical" evidence="8">
    <location>
        <begin position="357"/>
        <end position="380"/>
    </location>
</feature>
<dbReference type="PANTHER" id="PTHR12385">
    <property type="entry name" value="CHOLINE TRANSPORTER-LIKE (SLC FAMILY 44)"/>
    <property type="match status" value="1"/>
</dbReference>
<reference evidence="9 10" key="1">
    <citation type="journal article" date="2024" name="Nat. Commun.">
        <title>Phylogenomics reveals the evolutionary origins of lichenization in chlorophyte algae.</title>
        <authorList>
            <person name="Puginier C."/>
            <person name="Libourel C."/>
            <person name="Otte J."/>
            <person name="Skaloud P."/>
            <person name="Haon M."/>
            <person name="Grisel S."/>
            <person name="Petersen M."/>
            <person name="Berrin J.G."/>
            <person name="Delaux P.M."/>
            <person name="Dal Grande F."/>
            <person name="Keller J."/>
        </authorList>
    </citation>
    <scope>NUCLEOTIDE SEQUENCE [LARGE SCALE GENOMIC DNA]</scope>
    <source>
        <strain evidence="9 10">SAG 2043</strain>
    </source>
</reference>
<name>A0AAW1QB27_9CHLO</name>
<evidence type="ECO:0000256" key="2">
    <source>
        <dbReference type="ARBA" id="ARBA00007168"/>
    </source>
</evidence>
<protein>
    <recommendedName>
        <fullName evidence="11">Choline transporter-like protein</fullName>
    </recommendedName>
</protein>
<accession>A0AAW1QB27</accession>
<comment type="subcellular location">
    <subcellularLocation>
        <location evidence="1">Membrane</location>
        <topology evidence="1">Multi-pass membrane protein</topology>
    </subcellularLocation>
</comment>
<feature type="transmembrane region" description="Helical" evidence="8">
    <location>
        <begin position="273"/>
        <end position="295"/>
    </location>
</feature>